<dbReference type="PANTHER" id="PTHR11236:SF48">
    <property type="entry name" value="ISOCHORISMATE SYNTHASE MENF"/>
    <property type="match status" value="1"/>
</dbReference>
<evidence type="ECO:0000259" key="7">
    <source>
        <dbReference type="Pfam" id="PF00425"/>
    </source>
</evidence>
<gene>
    <name evidence="6 9" type="primary">trpE</name>
    <name evidence="9" type="ORF">KUA55_09195</name>
</gene>
<keyword evidence="10" id="KW-1185">Reference proteome</keyword>
<keyword evidence="6" id="KW-0479">Metal-binding</keyword>
<evidence type="ECO:0000256" key="4">
    <source>
        <dbReference type="ARBA" id="ARBA00025634"/>
    </source>
</evidence>
<comment type="cofactor">
    <cofactor evidence="6">
        <name>Mg(2+)</name>
        <dbReference type="ChEBI" id="CHEBI:18420"/>
    </cofactor>
</comment>
<dbReference type="Pfam" id="PF00425">
    <property type="entry name" value="Chorismate_bind"/>
    <property type="match status" value="1"/>
</dbReference>
<sequence length="454" mass="51192">MRKIKVINGDCFTPISLYYRLKSQQKALLESIPREQEASRYSVIAFDPVHHLSYLEGQFKIDGQAYPVCDPLKELERYVLKNEVLHENLPFQGGAIGYVGYDIAACYEDIGPIPIDQLKIPDMQFYLYENFLIYDHKEQTVTIVIGNTYSQVSEEKLDQKLSQVEKQLAILNIQENQLPPAVKLSFTSNFPQAVYEATVKKAKAKIKAGDLFQVVPSQRLVADFKMDGFDYYRHLRNTNPSAYLYYLPFPDCQVIGSSPESLVRVKGKEVTTNPIAGTRKRGLTIKEDNQLAEDLATDEKELAEHKMLVDLGRNDLGKIAEIGSVRVPIYLTVERYRFVMHLVSVVSAQLKPEYQAMDALKATLPAGTVSGAPKIRAMTRIYQWEPVKRSVYAGAVGYLSQDNQADFAIAIRTMVVKDQKAYVQAGAGVVYDSDPTSEYFETLQKAKALLEVGR</sequence>
<dbReference type="InterPro" id="IPR005256">
    <property type="entry name" value="Anth_synth_I_PabB"/>
</dbReference>
<dbReference type="EMBL" id="JAHUZB010000003">
    <property type="protein sequence ID" value="MBV7390855.1"/>
    <property type="molecule type" value="Genomic_DNA"/>
</dbReference>
<keyword evidence="6" id="KW-0460">Magnesium</keyword>
<evidence type="ECO:0000313" key="10">
    <source>
        <dbReference type="Proteomes" id="UP000774130"/>
    </source>
</evidence>
<dbReference type="Proteomes" id="UP000774130">
    <property type="component" value="Unassembled WGS sequence"/>
</dbReference>
<dbReference type="PANTHER" id="PTHR11236">
    <property type="entry name" value="AMINOBENZOATE/ANTHRANILATE SYNTHASE"/>
    <property type="match status" value="1"/>
</dbReference>
<evidence type="ECO:0000256" key="6">
    <source>
        <dbReference type="RuleBase" id="RU364045"/>
    </source>
</evidence>
<dbReference type="InterPro" id="IPR006805">
    <property type="entry name" value="Anth_synth_I_N"/>
</dbReference>
<dbReference type="InterPro" id="IPR015890">
    <property type="entry name" value="Chorismate_C"/>
</dbReference>
<keyword evidence="6" id="KW-0028">Amino-acid biosynthesis</keyword>
<evidence type="ECO:0000259" key="8">
    <source>
        <dbReference type="Pfam" id="PF04715"/>
    </source>
</evidence>
<comment type="pathway">
    <text evidence="6">Amino-acid biosynthesis; L-tryptophan biosynthesis; L-tryptophan from chorismate: step 1/5.</text>
</comment>
<dbReference type="GO" id="GO:0004049">
    <property type="term" value="F:anthranilate synthase activity"/>
    <property type="evidence" value="ECO:0007669"/>
    <property type="project" value="UniProtKB-EC"/>
</dbReference>
<evidence type="ECO:0000256" key="3">
    <source>
        <dbReference type="ARBA" id="ARBA00023239"/>
    </source>
</evidence>
<protein>
    <recommendedName>
        <fullName evidence="2 6">Anthranilate synthase component 1</fullName>
        <ecNumber evidence="6">4.1.3.27</ecNumber>
    </recommendedName>
</protein>
<evidence type="ECO:0000256" key="5">
    <source>
        <dbReference type="ARBA" id="ARBA00047683"/>
    </source>
</evidence>
<proteinExistence type="inferred from homology"/>
<keyword evidence="6" id="KW-0822">Tryptophan biosynthesis</keyword>
<dbReference type="InterPro" id="IPR019999">
    <property type="entry name" value="Anth_synth_I-like"/>
</dbReference>
<evidence type="ECO:0000256" key="2">
    <source>
        <dbReference type="ARBA" id="ARBA00020653"/>
    </source>
</evidence>
<dbReference type="EC" id="4.1.3.27" evidence="6"/>
<comment type="catalytic activity">
    <reaction evidence="5 6">
        <text>chorismate + L-glutamine = anthranilate + pyruvate + L-glutamate + H(+)</text>
        <dbReference type="Rhea" id="RHEA:21732"/>
        <dbReference type="ChEBI" id="CHEBI:15361"/>
        <dbReference type="ChEBI" id="CHEBI:15378"/>
        <dbReference type="ChEBI" id="CHEBI:16567"/>
        <dbReference type="ChEBI" id="CHEBI:29748"/>
        <dbReference type="ChEBI" id="CHEBI:29985"/>
        <dbReference type="ChEBI" id="CHEBI:58359"/>
        <dbReference type="EC" id="4.1.3.27"/>
    </reaction>
</comment>
<dbReference type="RefSeq" id="WP_218325904.1">
    <property type="nucleotide sequence ID" value="NZ_JAHUZB010000003.1"/>
</dbReference>
<evidence type="ECO:0000256" key="1">
    <source>
        <dbReference type="ARBA" id="ARBA00011575"/>
    </source>
</evidence>
<comment type="subunit">
    <text evidence="1 6">Heterotetramer consisting of two non-identical subunits: a beta subunit (TrpG) and a large alpha subunit (TrpE).</text>
</comment>
<dbReference type="NCBIfam" id="TIGR00564">
    <property type="entry name" value="trpE_most"/>
    <property type="match status" value="1"/>
</dbReference>
<evidence type="ECO:0000313" key="9">
    <source>
        <dbReference type="EMBL" id="MBV7390855.1"/>
    </source>
</evidence>
<dbReference type="Pfam" id="PF04715">
    <property type="entry name" value="Anth_synt_I_N"/>
    <property type="match status" value="1"/>
</dbReference>
<name>A0ABS6TDA0_9ENTE</name>
<keyword evidence="6" id="KW-0057">Aromatic amino acid biosynthesis</keyword>
<feature type="domain" description="Chorismate-utilising enzyme C-terminal" evidence="7">
    <location>
        <begin position="193"/>
        <end position="445"/>
    </location>
</feature>
<comment type="function">
    <text evidence="4 6">Part of a heterotetrameric complex that catalyzes the two-step biosynthesis of anthranilate, an intermediate in the biosynthesis of L-tryptophan. In the first step, the glutamine-binding beta subunit (TrpG) of anthranilate synthase (AS) provides the glutamine amidotransferase activity which generates ammonia as a substrate that, along with chorismate, is used in the second step, catalyzed by the large alpha subunit of AS (TrpE) to produce anthranilate. In the absence of TrpG, TrpE can synthesize anthranilate directly from chorismate and high concentrations of ammonia.</text>
</comment>
<reference evidence="9 10" key="1">
    <citation type="submission" date="2021-06" db="EMBL/GenBank/DDBJ databases">
        <title>Enterococcus alishanensis sp. nov., a novel lactic acid bacterium isolated from fresh coffee beans.</title>
        <authorList>
            <person name="Chen Y.-S."/>
        </authorList>
    </citation>
    <scope>NUCLEOTIDE SEQUENCE [LARGE SCALE GENOMIC DNA]</scope>
    <source>
        <strain evidence="9 10">ALS3</strain>
    </source>
</reference>
<comment type="similarity">
    <text evidence="6">Belongs to the anthranilate synthase component I family.</text>
</comment>
<accession>A0ABS6TDA0</accession>
<keyword evidence="3 6" id="KW-0456">Lyase</keyword>
<comment type="caution">
    <text evidence="9">The sequence shown here is derived from an EMBL/GenBank/DDBJ whole genome shotgun (WGS) entry which is preliminary data.</text>
</comment>
<feature type="domain" description="Anthranilate synthase component I N-terminal" evidence="8">
    <location>
        <begin position="11"/>
        <end position="143"/>
    </location>
</feature>
<organism evidence="9 10">
    <name type="scientific">Enterococcus alishanensis</name>
    <dbReference type="NCBI Taxonomy" id="1303817"/>
    <lineage>
        <taxon>Bacteria</taxon>
        <taxon>Bacillati</taxon>
        <taxon>Bacillota</taxon>
        <taxon>Bacilli</taxon>
        <taxon>Lactobacillales</taxon>
        <taxon>Enterococcaceae</taxon>
        <taxon>Enterococcus</taxon>
    </lineage>
</organism>